<gene>
    <name evidence="1" type="ORF">ACFWOQ_01935</name>
</gene>
<dbReference type="EMBL" id="JBHXKZ010000001">
    <property type="protein sequence ID" value="MFD4821315.1"/>
    <property type="molecule type" value="Genomic_DNA"/>
</dbReference>
<reference evidence="1 2" key="1">
    <citation type="submission" date="2024-09" db="EMBL/GenBank/DDBJ databases">
        <title>The Natural Products Discovery Center: Release of the First 8490 Sequenced Strains for Exploring Actinobacteria Biosynthetic Diversity.</title>
        <authorList>
            <person name="Kalkreuter E."/>
            <person name="Kautsar S.A."/>
            <person name="Yang D."/>
            <person name="Bader C.D."/>
            <person name="Teijaro C.N."/>
            <person name="Fluegel L."/>
            <person name="Davis C.M."/>
            <person name="Simpson J.R."/>
            <person name="Lauterbach L."/>
            <person name="Steele A.D."/>
            <person name="Gui C."/>
            <person name="Meng S."/>
            <person name="Li G."/>
            <person name="Viehrig K."/>
            <person name="Ye F."/>
            <person name="Su P."/>
            <person name="Kiefer A.F."/>
            <person name="Nichols A."/>
            <person name="Cepeda A.J."/>
            <person name="Yan W."/>
            <person name="Fan B."/>
            <person name="Jiang Y."/>
            <person name="Adhikari A."/>
            <person name="Zheng C.-J."/>
            <person name="Schuster L."/>
            <person name="Cowan T.M."/>
            <person name="Smanski M.J."/>
            <person name="Chevrette M.G."/>
            <person name="De Carvalho L.P.S."/>
            <person name="Shen B."/>
        </authorList>
    </citation>
    <scope>NUCLEOTIDE SEQUENCE [LARGE SCALE GENOMIC DNA]</scope>
    <source>
        <strain evidence="1 2">NPDC058428</strain>
    </source>
</reference>
<comment type="caution">
    <text evidence="1">The sequence shown here is derived from an EMBL/GenBank/DDBJ whole genome shotgun (WGS) entry which is preliminary data.</text>
</comment>
<organism evidence="1 2">
    <name type="scientific">Streptomyces rubiginosohelvolus</name>
    <dbReference type="NCBI Taxonomy" id="67362"/>
    <lineage>
        <taxon>Bacteria</taxon>
        <taxon>Bacillati</taxon>
        <taxon>Actinomycetota</taxon>
        <taxon>Actinomycetes</taxon>
        <taxon>Kitasatosporales</taxon>
        <taxon>Streptomycetaceae</taxon>
        <taxon>Streptomyces</taxon>
    </lineage>
</organism>
<evidence type="ECO:0000313" key="1">
    <source>
        <dbReference type="EMBL" id="MFD4821315.1"/>
    </source>
</evidence>
<keyword evidence="2" id="KW-1185">Reference proteome</keyword>
<protein>
    <recommendedName>
        <fullName evidence="3">Transposase</fullName>
    </recommendedName>
</protein>
<dbReference type="RefSeq" id="WP_382761928.1">
    <property type="nucleotide sequence ID" value="NZ_JBHXKZ010000001.1"/>
</dbReference>
<dbReference type="Proteomes" id="UP001598352">
    <property type="component" value="Unassembled WGS sequence"/>
</dbReference>
<accession>A0ABW6ETP0</accession>
<name>A0ABW6ETP0_9ACTN</name>
<proteinExistence type="predicted"/>
<evidence type="ECO:0000313" key="2">
    <source>
        <dbReference type="Proteomes" id="UP001598352"/>
    </source>
</evidence>
<sequence>MALPDPGFSTPRVLGVDDFAIRRGQTYSTVLTSVEDHRVVDVLPTGEAGPLAA</sequence>
<evidence type="ECO:0008006" key="3">
    <source>
        <dbReference type="Google" id="ProtNLM"/>
    </source>
</evidence>